<comment type="caution">
    <text evidence="1">The sequence shown here is derived from an EMBL/GenBank/DDBJ whole genome shotgun (WGS) entry which is preliminary data.</text>
</comment>
<dbReference type="InterPro" id="IPR016181">
    <property type="entry name" value="Acyl_CoA_acyltransferase"/>
</dbReference>
<accession>A0ABU9FT17</accession>
<dbReference type="SUPFAM" id="SSF55729">
    <property type="entry name" value="Acyl-CoA N-acyltransferases (Nat)"/>
    <property type="match status" value="1"/>
</dbReference>
<gene>
    <name evidence="1" type="ORF">V8Z71_13540</name>
</gene>
<dbReference type="Gene3D" id="3.40.630.30">
    <property type="match status" value="1"/>
</dbReference>
<evidence type="ECO:0000313" key="1">
    <source>
        <dbReference type="EMBL" id="MEL0609340.1"/>
    </source>
</evidence>
<reference evidence="1 2" key="1">
    <citation type="submission" date="2024-02" db="EMBL/GenBank/DDBJ databases">
        <title>Bacteria isolated from the canopy kelp, Nereocystis luetkeana.</title>
        <authorList>
            <person name="Pfister C.A."/>
            <person name="Younker I.T."/>
            <person name="Light S.H."/>
        </authorList>
    </citation>
    <scope>NUCLEOTIDE SEQUENCE [LARGE SCALE GENOMIC DNA]</scope>
    <source>
        <strain evidence="1 2">TI.1.15</strain>
    </source>
</reference>
<proteinExistence type="predicted"/>
<keyword evidence="2" id="KW-1185">Reference proteome</keyword>
<name>A0ABU9FT17_9VIBR</name>
<protein>
    <recommendedName>
        <fullName evidence="3">BioF2-like acetyltransferase domain-containing protein</fullName>
    </recommendedName>
</protein>
<dbReference type="EMBL" id="JBANDX010000010">
    <property type="protein sequence ID" value="MEL0609340.1"/>
    <property type="molecule type" value="Genomic_DNA"/>
</dbReference>
<evidence type="ECO:0008006" key="3">
    <source>
        <dbReference type="Google" id="ProtNLM"/>
    </source>
</evidence>
<dbReference type="RefSeq" id="WP_341635348.1">
    <property type="nucleotide sequence ID" value="NZ_JBANDX010000010.1"/>
</dbReference>
<dbReference type="Proteomes" id="UP001377160">
    <property type="component" value="Unassembled WGS sequence"/>
</dbReference>
<sequence length="307" mass="34715">MIDDCNLDKYTKEVNQKQLASNDILYSSLIFNNFNSNKVEELVAVYDKKISLLLGLQGNTLSAPFSAPFSFIRFASQDLKYDQLDSFVKTLISASLGLNLKITLPPYVYNESLISKLSIALGNNGFNLKYRDINSHIDVSEFSFDKLASSAKKAIRASKKNNNNFFLAHTLEDKKRAYSLIEDNRNSKGYPLRLSWEQLYSTTDSVAKALFFIAQVNGEDAAAAIVFEITKDKHQVIYWGANEYGERHKVMYYLPFEIIEFYKNANVSILDIGPSSELGKVSSGLNDFKQSIGCLNTVKETWVYDND</sequence>
<organism evidence="1 2">
    <name type="scientific">Vibrio echinoideorum</name>
    <dbReference type="NCBI Taxonomy" id="2100116"/>
    <lineage>
        <taxon>Bacteria</taxon>
        <taxon>Pseudomonadati</taxon>
        <taxon>Pseudomonadota</taxon>
        <taxon>Gammaproteobacteria</taxon>
        <taxon>Vibrionales</taxon>
        <taxon>Vibrionaceae</taxon>
        <taxon>Vibrio</taxon>
    </lineage>
</organism>
<evidence type="ECO:0000313" key="2">
    <source>
        <dbReference type="Proteomes" id="UP001377160"/>
    </source>
</evidence>